<dbReference type="AlphaFoldDB" id="C9LY88"/>
<dbReference type="InterPro" id="IPR010982">
    <property type="entry name" value="Lambda_DNA-bd_dom_sf"/>
</dbReference>
<dbReference type="GO" id="GO:0003677">
    <property type="term" value="F:DNA binding"/>
    <property type="evidence" value="ECO:0007669"/>
    <property type="project" value="UniProtKB-KW"/>
</dbReference>
<dbReference type="SMART" id="SM00530">
    <property type="entry name" value="HTH_XRE"/>
    <property type="match status" value="1"/>
</dbReference>
<dbReference type="SUPFAM" id="SSF47413">
    <property type="entry name" value="lambda repressor-like DNA-binding domains"/>
    <property type="match status" value="1"/>
</dbReference>
<dbReference type="PROSITE" id="PS50943">
    <property type="entry name" value="HTH_CROC1"/>
    <property type="match status" value="1"/>
</dbReference>
<dbReference type="PANTHER" id="PTHR46797">
    <property type="entry name" value="HTH-TYPE TRANSCRIPTIONAL REGULATOR"/>
    <property type="match status" value="1"/>
</dbReference>
<dbReference type="Proteomes" id="UP000011124">
    <property type="component" value="Chromosome"/>
</dbReference>
<evidence type="ECO:0000313" key="4">
    <source>
        <dbReference type="EMBL" id="EEX76282.1"/>
    </source>
</evidence>
<dbReference type="Pfam" id="PF01381">
    <property type="entry name" value="HTH_3"/>
    <property type="match status" value="1"/>
</dbReference>
<protein>
    <submittedName>
        <fullName evidence="4">DNA-binding helix-turn-helix protein</fullName>
    </submittedName>
    <submittedName>
        <fullName evidence="3">Helix-turn-helix domain protein</fullName>
    </submittedName>
</protein>
<proteinExistence type="predicted"/>
<dbReference type="RefSeq" id="WP_006193813.1">
    <property type="nucleotide sequence ID" value="NC_015437.1"/>
</dbReference>
<dbReference type="HOGENOM" id="CLU_066192_18_1_9"/>
<name>C9LY88_SELS3</name>
<gene>
    <name evidence="3" type="ordered locus">Selsp_0268</name>
    <name evidence="4" type="ORF">SELSPUOL_02447</name>
</gene>
<organism evidence="4 5">
    <name type="scientific">Selenomonas sputigena (strain ATCC 35185 / DSM 20758 / CCUG 44933 / VPI D19B-28)</name>
    <dbReference type="NCBI Taxonomy" id="546271"/>
    <lineage>
        <taxon>Bacteria</taxon>
        <taxon>Bacillati</taxon>
        <taxon>Bacillota</taxon>
        <taxon>Negativicutes</taxon>
        <taxon>Selenomonadales</taxon>
        <taxon>Selenomonadaceae</taxon>
        <taxon>Selenomonas</taxon>
    </lineage>
</organism>
<dbReference type="eggNOG" id="COG1813">
    <property type="taxonomic scope" value="Bacteria"/>
</dbReference>
<evidence type="ECO:0000259" key="2">
    <source>
        <dbReference type="PROSITE" id="PS50943"/>
    </source>
</evidence>
<feature type="domain" description="HTH cro/C1-type" evidence="2">
    <location>
        <begin position="34"/>
        <end position="95"/>
    </location>
</feature>
<evidence type="ECO:0000313" key="3">
    <source>
        <dbReference type="EMBL" id="AEB99244.1"/>
    </source>
</evidence>
<evidence type="ECO:0000313" key="5">
    <source>
        <dbReference type="Proteomes" id="UP000003505"/>
    </source>
</evidence>
<dbReference type="EMBL" id="ACKP02000050">
    <property type="protein sequence ID" value="EEX76282.1"/>
    <property type="molecule type" value="Genomic_DNA"/>
</dbReference>
<dbReference type="EMBL" id="CP002637">
    <property type="protein sequence ID" value="AEB99244.1"/>
    <property type="molecule type" value="Genomic_DNA"/>
</dbReference>
<accession>C9LY88</accession>
<sequence length="97" mass="11142">MKTLQDFKREQMKNPAFARVYQEMEPERNIIRAIVEARIAQNLTQKEVAEKTGIAQAELSRMENGLRNPSIKLLQRFAEGLGLVLKISFEPKQDVQA</sequence>
<reference evidence="3 6" key="2">
    <citation type="submission" date="2011-04" db="EMBL/GenBank/DDBJ databases">
        <title>The complete genome of Selenomonas sputigena DSM 20758.</title>
        <authorList>
            <consortium name="US DOE Joint Genome Institute (JGI-PGF)"/>
            <person name="Lucas S."/>
            <person name="Copeland A."/>
            <person name="Lapidus A."/>
            <person name="Bruce D."/>
            <person name="Goodwin L."/>
            <person name="Pitluck S."/>
            <person name="Peters L."/>
            <person name="Kyrpides N."/>
            <person name="Mavromatis K."/>
            <person name="Ivanova N."/>
            <person name="Ovchinnikova G."/>
            <person name="Teshima H."/>
            <person name="Detter J.C."/>
            <person name="Tapia R."/>
            <person name="Han C."/>
            <person name="Land M."/>
            <person name="Hauser L."/>
            <person name="Markowitz V."/>
            <person name="Cheng J.-F."/>
            <person name="Hugenholtz P."/>
            <person name="Woyke T."/>
            <person name="Wu D."/>
            <person name="Gronow S."/>
            <person name="Wellnitz S."/>
            <person name="Schneider S."/>
            <person name="Klenk H.-P."/>
            <person name="Eisen J.A."/>
        </authorList>
    </citation>
    <scope>NUCLEOTIDE SEQUENCE [LARGE SCALE GENOMIC DNA]</scope>
    <source>
        <strain evidence="3">ATCC 35185</strain>
        <strain evidence="6">ATCC 35185 / DSM 20758 / VPI D19B-28</strain>
    </source>
</reference>
<evidence type="ECO:0000313" key="6">
    <source>
        <dbReference type="Proteomes" id="UP000011124"/>
    </source>
</evidence>
<dbReference type="GO" id="GO:0003700">
    <property type="term" value="F:DNA-binding transcription factor activity"/>
    <property type="evidence" value="ECO:0007669"/>
    <property type="project" value="TreeGrafter"/>
</dbReference>
<evidence type="ECO:0000256" key="1">
    <source>
        <dbReference type="ARBA" id="ARBA00023125"/>
    </source>
</evidence>
<dbReference type="OrthoDB" id="428540at2"/>
<keyword evidence="1 4" id="KW-0238">DNA-binding</keyword>
<dbReference type="PANTHER" id="PTHR46797:SF1">
    <property type="entry name" value="METHYLPHOSPHONATE SYNTHASE"/>
    <property type="match status" value="1"/>
</dbReference>
<reference evidence="4 5" key="1">
    <citation type="submission" date="2009-09" db="EMBL/GenBank/DDBJ databases">
        <authorList>
            <person name="Weinstock G."/>
            <person name="Sodergren E."/>
            <person name="Clifton S."/>
            <person name="Fulton L."/>
            <person name="Fulton B."/>
            <person name="Courtney L."/>
            <person name="Fronick C."/>
            <person name="Harrison M."/>
            <person name="Strong C."/>
            <person name="Farmer C."/>
            <person name="Delahaunty K."/>
            <person name="Markovic C."/>
            <person name="Hall O."/>
            <person name="Minx P."/>
            <person name="Tomlinson C."/>
            <person name="Mitreva M."/>
            <person name="Nelson J."/>
            <person name="Hou S."/>
            <person name="Wollam A."/>
            <person name="Pepin K.H."/>
            <person name="Johnson M."/>
            <person name="Bhonagiri V."/>
            <person name="Nash W.E."/>
            <person name="Warren W."/>
            <person name="Chinwalla A."/>
            <person name="Mardis E.R."/>
            <person name="Wilson R.K."/>
        </authorList>
    </citation>
    <scope>NUCLEOTIDE SEQUENCE [LARGE SCALE GENOMIC DNA]</scope>
    <source>
        <strain evidence="4">ATCC 35185</strain>
        <strain evidence="5">ATCC 35185 / DSM 20758 / VPI D19B-28</strain>
    </source>
</reference>
<dbReference type="CDD" id="cd00093">
    <property type="entry name" value="HTH_XRE"/>
    <property type="match status" value="1"/>
</dbReference>
<dbReference type="STRING" id="546271.Selsp_0268"/>
<dbReference type="InterPro" id="IPR050807">
    <property type="entry name" value="TransReg_Diox_bact_type"/>
</dbReference>
<dbReference type="InterPro" id="IPR001387">
    <property type="entry name" value="Cro/C1-type_HTH"/>
</dbReference>
<keyword evidence="6" id="KW-1185">Reference proteome</keyword>
<dbReference type="Gene3D" id="1.10.260.40">
    <property type="entry name" value="lambda repressor-like DNA-binding domains"/>
    <property type="match status" value="1"/>
</dbReference>
<dbReference type="KEGG" id="ssg:Selsp_0268"/>
<dbReference type="Proteomes" id="UP000003505">
    <property type="component" value="Unassembled WGS sequence"/>
</dbReference>
<dbReference type="GO" id="GO:0005829">
    <property type="term" value="C:cytosol"/>
    <property type="evidence" value="ECO:0007669"/>
    <property type="project" value="TreeGrafter"/>
</dbReference>